<dbReference type="EMBL" id="WIXP02000007">
    <property type="protein sequence ID" value="KAF6208184.1"/>
    <property type="molecule type" value="Genomic_DNA"/>
</dbReference>
<name>A0A6A4K201_APOLU</name>
<sequence>MEDVPVGRSTNYSDCELEIRSRLRRDWSPELERVRGLGVSSHLLQTSLGTKVTMEIFISDVPGSAP</sequence>
<reference evidence="1" key="1">
    <citation type="journal article" date="2021" name="Mol. Ecol. Resour.">
        <title>Apolygus lucorum genome provides insights into omnivorousness and mesophyll feeding.</title>
        <authorList>
            <person name="Liu Y."/>
            <person name="Liu H."/>
            <person name="Wang H."/>
            <person name="Huang T."/>
            <person name="Liu B."/>
            <person name="Yang B."/>
            <person name="Yin L."/>
            <person name="Li B."/>
            <person name="Zhang Y."/>
            <person name="Zhang S."/>
            <person name="Jiang F."/>
            <person name="Zhang X."/>
            <person name="Ren Y."/>
            <person name="Wang B."/>
            <person name="Wang S."/>
            <person name="Lu Y."/>
            <person name="Wu K."/>
            <person name="Fan W."/>
            <person name="Wang G."/>
        </authorList>
    </citation>
    <scope>NUCLEOTIDE SEQUENCE</scope>
    <source>
        <strain evidence="1">12Hb</strain>
    </source>
</reference>
<protein>
    <submittedName>
        <fullName evidence="1">Uncharacterized protein</fullName>
    </submittedName>
</protein>
<proteinExistence type="predicted"/>
<evidence type="ECO:0000313" key="1">
    <source>
        <dbReference type="EMBL" id="KAF6208184.1"/>
    </source>
</evidence>
<accession>A0A6A4K201</accession>
<comment type="caution">
    <text evidence="1">The sequence shown here is derived from an EMBL/GenBank/DDBJ whole genome shotgun (WGS) entry which is preliminary data.</text>
</comment>
<organism evidence="1 2">
    <name type="scientific">Apolygus lucorum</name>
    <name type="common">Small green plant bug</name>
    <name type="synonym">Lygocoris lucorum</name>
    <dbReference type="NCBI Taxonomy" id="248454"/>
    <lineage>
        <taxon>Eukaryota</taxon>
        <taxon>Metazoa</taxon>
        <taxon>Ecdysozoa</taxon>
        <taxon>Arthropoda</taxon>
        <taxon>Hexapoda</taxon>
        <taxon>Insecta</taxon>
        <taxon>Pterygota</taxon>
        <taxon>Neoptera</taxon>
        <taxon>Paraneoptera</taxon>
        <taxon>Hemiptera</taxon>
        <taxon>Heteroptera</taxon>
        <taxon>Panheteroptera</taxon>
        <taxon>Cimicomorpha</taxon>
        <taxon>Miridae</taxon>
        <taxon>Mirini</taxon>
        <taxon>Apolygus</taxon>
    </lineage>
</organism>
<gene>
    <name evidence="1" type="ORF">GE061_016636</name>
</gene>
<evidence type="ECO:0000313" key="2">
    <source>
        <dbReference type="Proteomes" id="UP000466442"/>
    </source>
</evidence>
<dbReference type="Proteomes" id="UP000466442">
    <property type="component" value="Unassembled WGS sequence"/>
</dbReference>
<dbReference type="AlphaFoldDB" id="A0A6A4K201"/>
<keyword evidence="2" id="KW-1185">Reference proteome</keyword>